<gene>
    <name evidence="2" type="ordered locus">FP1493</name>
</gene>
<evidence type="ECO:0000313" key="3">
    <source>
        <dbReference type="Proteomes" id="UP000006394"/>
    </source>
</evidence>
<protein>
    <submittedName>
        <fullName evidence="2">Probable lipoprotein</fullName>
    </submittedName>
</protein>
<reference evidence="2 3" key="1">
    <citation type="journal article" date="2007" name="Nat. Biotechnol.">
        <title>Complete genome sequence of the fish pathogen Flavobacterium psychrophilum.</title>
        <authorList>
            <person name="Duchaud E."/>
            <person name="Boussaha M."/>
            <person name="Loux V."/>
            <person name="Bernardet J.F."/>
            <person name="Michel C."/>
            <person name="Kerouault B."/>
            <person name="Mondot S."/>
            <person name="Nicolas P."/>
            <person name="Bossy R."/>
            <person name="Caron C."/>
            <person name="Bessieres P."/>
            <person name="Gibrat J.F."/>
            <person name="Claverol S."/>
            <person name="Dumetz F."/>
            <person name="Le Henaff M."/>
            <person name="Benmansour A."/>
        </authorList>
    </citation>
    <scope>NUCLEOTIDE SEQUENCE [LARGE SCALE GENOMIC DNA]</scope>
    <source>
        <strain evidence="3">ATCC 49511 / DSM 21280 / CIP 103535 / JIP02/86</strain>
    </source>
</reference>
<dbReference type="OrthoDB" id="5510929at2"/>
<feature type="signal peptide" evidence="1">
    <location>
        <begin position="1"/>
        <end position="22"/>
    </location>
</feature>
<dbReference type="Pfam" id="PF14064">
    <property type="entry name" value="HmuY"/>
    <property type="match status" value="1"/>
</dbReference>
<evidence type="ECO:0000256" key="1">
    <source>
        <dbReference type="SAM" id="SignalP"/>
    </source>
</evidence>
<feature type="chain" id="PRO_5002696062" evidence="1">
    <location>
        <begin position="23"/>
        <end position="214"/>
    </location>
</feature>
<dbReference type="RefSeq" id="WP_011963611.1">
    <property type="nucleotide sequence ID" value="NC_009613.3"/>
</dbReference>
<dbReference type="Proteomes" id="UP000006394">
    <property type="component" value="Chromosome"/>
</dbReference>
<keyword evidence="3" id="KW-1185">Reference proteome</keyword>
<dbReference type="AlphaFoldDB" id="A6GZP3"/>
<dbReference type="InterPro" id="IPR025921">
    <property type="entry name" value="HmuY"/>
</dbReference>
<keyword evidence="1" id="KW-0732">Signal</keyword>
<organism evidence="2 3">
    <name type="scientific">Flavobacterium psychrophilum (strain ATCC 49511 / DSM 21280 / CIP 103535 / JIP02/86)</name>
    <dbReference type="NCBI Taxonomy" id="402612"/>
    <lineage>
        <taxon>Bacteria</taxon>
        <taxon>Pseudomonadati</taxon>
        <taxon>Bacteroidota</taxon>
        <taxon>Flavobacteriia</taxon>
        <taxon>Flavobacteriales</taxon>
        <taxon>Flavobacteriaceae</taxon>
        <taxon>Flavobacterium</taxon>
    </lineage>
</organism>
<dbReference type="PROSITE" id="PS51257">
    <property type="entry name" value="PROKAR_LIPOPROTEIN"/>
    <property type="match status" value="1"/>
</dbReference>
<proteinExistence type="predicted"/>
<accession>A6GZP3</accession>
<keyword evidence="2" id="KW-0449">Lipoprotein</keyword>
<sequence>MKNHFFKVAVLALTIFVSSCSKDEPATAVLTPQPQITTLEVKTVSNLNAPQVGMSFGPVSGEFTKFSFSENAVVTNDNWDVAFRGTTILVNGGAAIGIAGEPSRTGMGAVSIANNTLSGVTAFPAADTFRQDANSSYAIPIGSGNGWYNYNGATNIVTPLAGKVFVVKTHNGKYAKFEILSYYKDTPANPDAATSVGRHYTFKFVYQANSTTSF</sequence>
<dbReference type="CDD" id="cd12105">
    <property type="entry name" value="HmuY"/>
    <property type="match status" value="1"/>
</dbReference>
<dbReference type="KEGG" id="fps:FP1493"/>
<dbReference type="eggNOG" id="ENOG502ZBKJ">
    <property type="taxonomic scope" value="Bacteria"/>
</dbReference>
<name>A6GZP3_FLAPJ</name>
<evidence type="ECO:0000313" key="2">
    <source>
        <dbReference type="EMBL" id="CAL43566.1"/>
    </source>
</evidence>
<dbReference type="HOGENOM" id="CLU_092723_0_0_10"/>
<dbReference type="EMBL" id="AM398681">
    <property type="protein sequence ID" value="CAL43566.1"/>
    <property type="molecule type" value="Genomic_DNA"/>
</dbReference>
<dbReference type="GeneID" id="66552952"/>
<dbReference type="EnsemblBacteria" id="CAL43566">
    <property type="protein sequence ID" value="CAL43566"/>
    <property type="gene ID" value="FP1493"/>
</dbReference>
<dbReference type="STRING" id="402612.FP1493"/>
<dbReference type="PATRIC" id="fig|402612.5.peg.1507"/>